<evidence type="ECO:0000259" key="4">
    <source>
        <dbReference type="PROSITE" id="PS51186"/>
    </source>
</evidence>
<dbReference type="Proteomes" id="UP001321018">
    <property type="component" value="Unassembled WGS sequence"/>
</dbReference>
<evidence type="ECO:0000256" key="1">
    <source>
        <dbReference type="ARBA" id="ARBA00022679"/>
    </source>
</evidence>
<sequence>MTGHDDTSADADPDPYTIRERLPSPETFAALRKAAGMPPRSLEGLERGLPNSLYGVIAVHEPTDEIVGMGRIVGDGGAVYQISDMAVHPDHQRRGLGTRIMAALEAYLEETAPPDAYVNLVADVDGFYERFGYEETRPASKGMYRRTE</sequence>
<feature type="domain" description="N-acetyltransferase" evidence="4">
    <location>
        <begin position="16"/>
        <end position="148"/>
    </location>
</feature>
<reference evidence="5" key="1">
    <citation type="submission" date="2022-09" db="EMBL/GenBank/DDBJ databases">
        <title>Enrichment on poylsaccharides allowed isolation of novel metabolic and taxonomic groups of Haloarchaea.</title>
        <authorList>
            <person name="Sorokin D.Y."/>
            <person name="Elcheninov A.G."/>
            <person name="Khizhniak T.V."/>
            <person name="Kolganova T.V."/>
            <person name="Kublanov I.V."/>
        </authorList>
    </citation>
    <scope>NUCLEOTIDE SEQUENCE</scope>
    <source>
        <strain evidence="5">AArc-xg1-1</strain>
    </source>
</reference>
<organism evidence="5 6">
    <name type="scientific">Natronoglomus mannanivorans</name>
    <dbReference type="NCBI Taxonomy" id="2979990"/>
    <lineage>
        <taxon>Archaea</taxon>
        <taxon>Methanobacteriati</taxon>
        <taxon>Methanobacteriota</taxon>
        <taxon>Stenosarchaea group</taxon>
        <taxon>Halobacteria</taxon>
        <taxon>Halobacteriales</taxon>
        <taxon>Natrialbaceae</taxon>
        <taxon>Natronoglomus</taxon>
    </lineage>
</organism>
<dbReference type="PANTHER" id="PTHR43626">
    <property type="entry name" value="ACYL-COA N-ACYLTRANSFERASE"/>
    <property type="match status" value="1"/>
</dbReference>
<dbReference type="SUPFAM" id="SSF55729">
    <property type="entry name" value="Acyl-CoA N-acyltransferases (Nat)"/>
    <property type="match status" value="1"/>
</dbReference>
<dbReference type="EMBL" id="JAOPKA010000013">
    <property type="protein sequence ID" value="MCU4743161.1"/>
    <property type="molecule type" value="Genomic_DNA"/>
</dbReference>
<evidence type="ECO:0000256" key="3">
    <source>
        <dbReference type="SAM" id="MobiDB-lite"/>
    </source>
</evidence>
<keyword evidence="1" id="KW-0808">Transferase</keyword>
<dbReference type="CDD" id="cd04301">
    <property type="entry name" value="NAT_SF"/>
    <property type="match status" value="1"/>
</dbReference>
<name>A0AAP2Z114_9EURY</name>
<comment type="caution">
    <text evidence="5">The sequence shown here is derived from an EMBL/GenBank/DDBJ whole genome shotgun (WGS) entry which is preliminary data.</text>
</comment>
<dbReference type="PANTHER" id="PTHR43626:SF4">
    <property type="entry name" value="GCN5-RELATED N-ACETYLTRANSFERASE 2, CHLOROPLASTIC"/>
    <property type="match status" value="1"/>
</dbReference>
<dbReference type="AlphaFoldDB" id="A0AAP2Z114"/>
<evidence type="ECO:0000313" key="5">
    <source>
        <dbReference type="EMBL" id="MCU4743161.1"/>
    </source>
</evidence>
<dbReference type="GO" id="GO:0005737">
    <property type="term" value="C:cytoplasm"/>
    <property type="evidence" value="ECO:0007669"/>
    <property type="project" value="TreeGrafter"/>
</dbReference>
<dbReference type="InterPro" id="IPR016181">
    <property type="entry name" value="Acyl_CoA_acyltransferase"/>
</dbReference>
<keyword evidence="2" id="KW-0012">Acyltransferase</keyword>
<dbReference type="Gene3D" id="3.40.630.30">
    <property type="match status" value="1"/>
</dbReference>
<dbReference type="InterPro" id="IPR045039">
    <property type="entry name" value="NSI-like"/>
</dbReference>
<feature type="region of interest" description="Disordered" evidence="3">
    <location>
        <begin position="1"/>
        <end position="23"/>
    </location>
</feature>
<dbReference type="PROSITE" id="PS51186">
    <property type="entry name" value="GNAT"/>
    <property type="match status" value="1"/>
</dbReference>
<proteinExistence type="predicted"/>
<gene>
    <name evidence="5" type="ORF">OB960_17375</name>
</gene>
<evidence type="ECO:0000256" key="2">
    <source>
        <dbReference type="ARBA" id="ARBA00023315"/>
    </source>
</evidence>
<protein>
    <submittedName>
        <fullName evidence="5">GNAT family N-acetyltransferase</fullName>
    </submittedName>
</protein>
<dbReference type="InterPro" id="IPR000182">
    <property type="entry name" value="GNAT_dom"/>
</dbReference>
<dbReference type="RefSeq" id="WP_338004975.1">
    <property type="nucleotide sequence ID" value="NZ_JAOPKA010000013.1"/>
</dbReference>
<dbReference type="GO" id="GO:0008080">
    <property type="term" value="F:N-acetyltransferase activity"/>
    <property type="evidence" value="ECO:0007669"/>
    <property type="project" value="InterPro"/>
</dbReference>
<dbReference type="Pfam" id="PF13508">
    <property type="entry name" value="Acetyltransf_7"/>
    <property type="match status" value="1"/>
</dbReference>
<accession>A0AAP2Z114</accession>
<evidence type="ECO:0000313" key="6">
    <source>
        <dbReference type="Proteomes" id="UP001321018"/>
    </source>
</evidence>